<accession>A0AAX7TFC2</accession>
<sequence length="530" mass="59393">MQRIKWGILWWLVSCVSHDMVSVNCASETFICGNPSSFCDPHKNITMTEFCLMNTCNFSRGPEDTITSLKNMEEVLKKTGLNGKTLIANPFCNLVVLVFQPEARKRIEMYASDTEADVAPLPNSTVSVQLPAKLDAGPNNKIVFSMFTFPETNRKMSEVARDLYNLKLVGLLVQNKNISGLSERVNITMEVTKNINENQTLSCQFLNLSTGSYSEDGCETLWTRNQSNVTCSCNHLTYFGVLLVSPHVSEKDTIILTYISQIGCSVSLFALSVAVLLFITNRTLRLDVSMKVHINLAISLIILNLHFLLSSTVAAVPPTGVCLYMALVLHYSLLTTFSWMAVEGFHLYLLLVKVFNIYIKRYLLKLSVVGWGVPAIIVSVVVIIDRGFYGPAVVDNYNSNSTAICYITNDTVKVLTTVVLFGLVFLFNVILFVTTLWHILILRRVKEFGQRNRDRAKKDICTLLGVITLLGITWGLVFFSFGHLTTPGLYLFCILNSLQGFFIFLWFAMSLRKTKNPRAMPTSEMATTSK</sequence>
<dbReference type="InterPro" id="IPR017981">
    <property type="entry name" value="GPCR_2-like_7TM"/>
</dbReference>
<dbReference type="Pfam" id="PF00002">
    <property type="entry name" value="7tm_2"/>
    <property type="match status" value="1"/>
</dbReference>
<dbReference type="InterPro" id="IPR046338">
    <property type="entry name" value="GAIN_dom_sf"/>
</dbReference>
<dbReference type="InterPro" id="IPR057244">
    <property type="entry name" value="GAIN_B"/>
</dbReference>
<evidence type="ECO:0008006" key="12">
    <source>
        <dbReference type="Google" id="ProtNLM"/>
    </source>
</evidence>
<reference evidence="10" key="3">
    <citation type="submission" date="2025-09" db="UniProtKB">
        <authorList>
            <consortium name="Ensembl"/>
        </authorList>
    </citation>
    <scope>IDENTIFICATION</scope>
</reference>
<dbReference type="GeneTree" id="ENSGT00940000161359"/>
<keyword evidence="5" id="KW-1015">Disulfide bond</keyword>
<protein>
    <recommendedName>
        <fullName evidence="12">Adhesion G protein-coupled receptor G2a</fullName>
    </recommendedName>
</protein>
<feature type="transmembrane region" description="Helical" evidence="6">
    <location>
        <begin position="418"/>
        <end position="440"/>
    </location>
</feature>
<dbReference type="PROSITE" id="PS50261">
    <property type="entry name" value="G_PROTEIN_RECEP_F2_4"/>
    <property type="match status" value="1"/>
</dbReference>
<dbReference type="SMART" id="SM00303">
    <property type="entry name" value="GPS"/>
    <property type="match status" value="1"/>
</dbReference>
<evidence type="ECO:0000256" key="1">
    <source>
        <dbReference type="ARBA" id="ARBA00004141"/>
    </source>
</evidence>
<dbReference type="AlphaFoldDB" id="A0AAX7TFC2"/>
<name>A0AAX7TFC2_ASTCA</name>
<comment type="subcellular location">
    <subcellularLocation>
        <location evidence="1">Membrane</location>
        <topology evidence="1">Multi-pass membrane protein</topology>
    </subcellularLocation>
</comment>
<dbReference type="PROSITE" id="PS50221">
    <property type="entry name" value="GAIN_B"/>
    <property type="match status" value="1"/>
</dbReference>
<evidence type="ECO:0000256" key="4">
    <source>
        <dbReference type="ARBA" id="ARBA00023136"/>
    </source>
</evidence>
<evidence type="ECO:0000313" key="11">
    <source>
        <dbReference type="Proteomes" id="UP000265100"/>
    </source>
</evidence>
<keyword evidence="3 6" id="KW-1133">Transmembrane helix</keyword>
<feature type="signal peptide" evidence="7">
    <location>
        <begin position="1"/>
        <end position="18"/>
    </location>
</feature>
<evidence type="ECO:0000259" key="8">
    <source>
        <dbReference type="PROSITE" id="PS50221"/>
    </source>
</evidence>
<evidence type="ECO:0000313" key="10">
    <source>
        <dbReference type="Ensembl" id="ENSACLP00000055015.1"/>
    </source>
</evidence>
<reference evidence="10" key="2">
    <citation type="submission" date="2025-08" db="UniProtKB">
        <authorList>
            <consortium name="Ensembl"/>
        </authorList>
    </citation>
    <scope>IDENTIFICATION</scope>
</reference>
<dbReference type="InterPro" id="IPR000203">
    <property type="entry name" value="GPS"/>
</dbReference>
<organism evidence="10 11">
    <name type="scientific">Astatotilapia calliptera</name>
    <name type="common">Eastern happy</name>
    <name type="synonym">Chromis callipterus</name>
    <dbReference type="NCBI Taxonomy" id="8154"/>
    <lineage>
        <taxon>Eukaryota</taxon>
        <taxon>Metazoa</taxon>
        <taxon>Chordata</taxon>
        <taxon>Craniata</taxon>
        <taxon>Vertebrata</taxon>
        <taxon>Euteleostomi</taxon>
        <taxon>Actinopterygii</taxon>
        <taxon>Neopterygii</taxon>
        <taxon>Teleostei</taxon>
        <taxon>Neoteleostei</taxon>
        <taxon>Acanthomorphata</taxon>
        <taxon>Ovalentaria</taxon>
        <taxon>Cichlomorphae</taxon>
        <taxon>Cichliformes</taxon>
        <taxon>Cichlidae</taxon>
        <taxon>African cichlids</taxon>
        <taxon>Pseudocrenilabrinae</taxon>
        <taxon>Haplochromini</taxon>
        <taxon>Astatotilapia</taxon>
    </lineage>
</organism>
<evidence type="ECO:0000256" key="2">
    <source>
        <dbReference type="ARBA" id="ARBA00022692"/>
    </source>
</evidence>
<feature type="domain" description="GAIN-B" evidence="8">
    <location>
        <begin position="105"/>
        <end position="249"/>
    </location>
</feature>
<reference evidence="10" key="1">
    <citation type="submission" date="2018-05" db="EMBL/GenBank/DDBJ databases">
        <authorList>
            <person name="Datahose"/>
        </authorList>
    </citation>
    <scope>NUCLEOTIDE SEQUENCE</scope>
</reference>
<dbReference type="InterPro" id="IPR000832">
    <property type="entry name" value="GPCR_2_secretin-like"/>
</dbReference>
<keyword evidence="11" id="KW-1185">Reference proteome</keyword>
<dbReference type="Proteomes" id="UP000265100">
    <property type="component" value="Chromosome 1"/>
</dbReference>
<dbReference type="GO" id="GO:0005886">
    <property type="term" value="C:plasma membrane"/>
    <property type="evidence" value="ECO:0007669"/>
    <property type="project" value="TreeGrafter"/>
</dbReference>
<feature type="chain" id="PRO_5044333546" description="Adhesion G protein-coupled receptor G2a" evidence="7">
    <location>
        <begin position="19"/>
        <end position="530"/>
    </location>
</feature>
<feature type="transmembrane region" description="Helical" evidence="6">
    <location>
        <begin position="328"/>
        <end position="351"/>
    </location>
</feature>
<feature type="transmembrane region" description="Helical" evidence="6">
    <location>
        <begin position="292"/>
        <end position="316"/>
    </location>
</feature>
<feature type="transmembrane region" description="Helical" evidence="6">
    <location>
        <begin position="488"/>
        <end position="508"/>
    </location>
</feature>
<dbReference type="GO" id="GO:0007166">
    <property type="term" value="P:cell surface receptor signaling pathway"/>
    <property type="evidence" value="ECO:0007669"/>
    <property type="project" value="InterPro"/>
</dbReference>
<proteinExistence type="predicted"/>
<feature type="domain" description="G-protein coupled receptors family 2 profile 2" evidence="9">
    <location>
        <begin position="256"/>
        <end position="511"/>
    </location>
</feature>
<dbReference type="GO" id="GO:0004930">
    <property type="term" value="F:G protein-coupled receptor activity"/>
    <property type="evidence" value="ECO:0007669"/>
    <property type="project" value="InterPro"/>
</dbReference>
<dbReference type="Gene3D" id="2.60.220.50">
    <property type="match status" value="1"/>
</dbReference>
<dbReference type="GO" id="GO:0007189">
    <property type="term" value="P:adenylate cyclase-activating G protein-coupled receptor signaling pathway"/>
    <property type="evidence" value="ECO:0007669"/>
    <property type="project" value="TreeGrafter"/>
</dbReference>
<dbReference type="Pfam" id="PF01825">
    <property type="entry name" value="GPS"/>
    <property type="match status" value="1"/>
</dbReference>
<evidence type="ECO:0000259" key="9">
    <source>
        <dbReference type="PROSITE" id="PS50261"/>
    </source>
</evidence>
<dbReference type="PRINTS" id="PR00249">
    <property type="entry name" value="GPCRSECRETIN"/>
</dbReference>
<dbReference type="Gene3D" id="1.20.1070.10">
    <property type="entry name" value="Rhodopsin 7-helix transmembrane proteins"/>
    <property type="match status" value="1"/>
</dbReference>
<dbReference type="PANTHER" id="PTHR12011">
    <property type="entry name" value="ADHESION G-PROTEIN COUPLED RECEPTOR"/>
    <property type="match status" value="1"/>
</dbReference>
<evidence type="ECO:0000256" key="7">
    <source>
        <dbReference type="SAM" id="SignalP"/>
    </source>
</evidence>
<keyword evidence="7" id="KW-0732">Signal</keyword>
<feature type="transmembrane region" description="Helical" evidence="6">
    <location>
        <begin position="255"/>
        <end position="280"/>
    </location>
</feature>
<evidence type="ECO:0000256" key="5">
    <source>
        <dbReference type="ARBA" id="ARBA00023157"/>
    </source>
</evidence>
<keyword evidence="2 6" id="KW-0812">Transmembrane</keyword>
<feature type="transmembrane region" description="Helical" evidence="6">
    <location>
        <begin position="460"/>
        <end position="482"/>
    </location>
</feature>
<evidence type="ECO:0000256" key="3">
    <source>
        <dbReference type="ARBA" id="ARBA00022989"/>
    </source>
</evidence>
<dbReference type="PANTHER" id="PTHR12011:SF326">
    <property type="entry name" value="ADHESION G-PROTEIN COUPLED RECEPTOR G5"/>
    <property type="match status" value="1"/>
</dbReference>
<feature type="transmembrane region" description="Helical" evidence="6">
    <location>
        <begin position="363"/>
        <end position="384"/>
    </location>
</feature>
<keyword evidence="4 6" id="KW-0472">Membrane</keyword>
<evidence type="ECO:0000256" key="6">
    <source>
        <dbReference type="SAM" id="Phobius"/>
    </source>
</evidence>
<dbReference type="Ensembl" id="ENSACLT00000075289.1">
    <property type="protein sequence ID" value="ENSACLP00000055015.1"/>
    <property type="gene ID" value="ENSACLG00000037173.1"/>
</dbReference>